<accession>A0ABX3T101</accession>
<dbReference type="EMBL" id="MVIC01000058">
    <property type="protein sequence ID" value="ORB11224.1"/>
    <property type="molecule type" value="Genomic_DNA"/>
</dbReference>
<comment type="caution">
    <text evidence="1">The sequence shown here is derived from an EMBL/GenBank/DDBJ whole genome shotgun (WGS) entry which is preliminary data.</text>
</comment>
<proteinExistence type="predicted"/>
<gene>
    <name evidence="1" type="ORF">BST37_20500</name>
</gene>
<dbReference type="RefSeq" id="WP_139798018.1">
    <property type="nucleotide sequence ID" value="NZ_MVIC01000058.1"/>
</dbReference>
<keyword evidence="1" id="KW-0472">Membrane</keyword>
<feature type="non-terminal residue" evidence="1">
    <location>
        <position position="86"/>
    </location>
</feature>
<reference evidence="1 2" key="1">
    <citation type="submission" date="2017-02" db="EMBL/GenBank/DDBJ databases">
        <title>The new phylogeny of genus Mycobacterium.</title>
        <authorList>
            <person name="Tortoli E."/>
            <person name="Trovato A."/>
            <person name="Cirillo D.M."/>
        </authorList>
    </citation>
    <scope>NUCLEOTIDE SEQUENCE [LARGE SCALE GENOMIC DNA]</scope>
    <source>
        <strain evidence="1 2">DSM 45145</strain>
    </source>
</reference>
<keyword evidence="2" id="KW-1185">Reference proteome</keyword>
<sequence>MSGNENPRPRLMRAVRAFAVPIILAWLLLTVALNVLVPPIESVARKHAVSASPKDAPAEIAARRIGAKFHESDSDSIAMVVLESDN</sequence>
<dbReference type="Proteomes" id="UP000192374">
    <property type="component" value="Unassembled WGS sequence"/>
</dbReference>
<evidence type="ECO:0000313" key="1">
    <source>
        <dbReference type="EMBL" id="ORB11224.1"/>
    </source>
</evidence>
<evidence type="ECO:0000313" key="2">
    <source>
        <dbReference type="Proteomes" id="UP000192374"/>
    </source>
</evidence>
<name>A0ABX3T101_9MYCO</name>
<protein>
    <submittedName>
        <fullName evidence="1">Transmembrane transporter mmpL1</fullName>
    </submittedName>
</protein>
<keyword evidence="1" id="KW-0812">Transmembrane</keyword>
<organism evidence="1 2">
    <name type="scientific">Mycobacterium noviomagense</name>
    <dbReference type="NCBI Taxonomy" id="459858"/>
    <lineage>
        <taxon>Bacteria</taxon>
        <taxon>Bacillati</taxon>
        <taxon>Actinomycetota</taxon>
        <taxon>Actinomycetes</taxon>
        <taxon>Mycobacteriales</taxon>
        <taxon>Mycobacteriaceae</taxon>
        <taxon>Mycobacterium</taxon>
    </lineage>
</organism>